<evidence type="ECO:0000313" key="2">
    <source>
        <dbReference type="EMBL" id="MBB4642341.1"/>
    </source>
</evidence>
<dbReference type="CDD" id="cd00093">
    <property type="entry name" value="HTH_XRE"/>
    <property type="match status" value="1"/>
</dbReference>
<organism evidence="2 3">
    <name type="scientific">Rhizorhapis suberifaciens</name>
    <name type="common">corky root of lettuce</name>
    <dbReference type="NCBI Taxonomy" id="13656"/>
    <lineage>
        <taxon>Bacteria</taxon>
        <taxon>Pseudomonadati</taxon>
        <taxon>Pseudomonadota</taxon>
        <taxon>Alphaproteobacteria</taxon>
        <taxon>Sphingomonadales</taxon>
        <taxon>Sphingomonadaceae</taxon>
        <taxon>Rhizorhapis</taxon>
    </lineage>
</organism>
<dbReference type="SUPFAM" id="SSF47413">
    <property type="entry name" value="lambda repressor-like DNA-binding domains"/>
    <property type="match status" value="1"/>
</dbReference>
<accession>A0A840HXG1</accession>
<reference evidence="2 3" key="1">
    <citation type="submission" date="2020-08" db="EMBL/GenBank/DDBJ databases">
        <title>Genomic Encyclopedia of Type Strains, Phase IV (KMG-IV): sequencing the most valuable type-strain genomes for metagenomic binning, comparative biology and taxonomic classification.</title>
        <authorList>
            <person name="Goeker M."/>
        </authorList>
    </citation>
    <scope>NUCLEOTIDE SEQUENCE [LARGE SCALE GENOMIC DNA]</scope>
    <source>
        <strain evidence="2 3">DSM 7465</strain>
    </source>
</reference>
<comment type="caution">
    <text evidence="2">The sequence shown here is derived from an EMBL/GenBank/DDBJ whole genome shotgun (WGS) entry which is preliminary data.</text>
</comment>
<dbReference type="Gene3D" id="1.10.260.40">
    <property type="entry name" value="lambda repressor-like DNA-binding domains"/>
    <property type="match status" value="1"/>
</dbReference>
<dbReference type="PROSITE" id="PS50943">
    <property type="entry name" value="HTH_CROC1"/>
    <property type="match status" value="1"/>
</dbReference>
<protein>
    <submittedName>
        <fullName evidence="2">Transcriptional regulator with XRE-family HTH domain</fullName>
    </submittedName>
</protein>
<dbReference type="InterPro" id="IPR001387">
    <property type="entry name" value="Cro/C1-type_HTH"/>
</dbReference>
<dbReference type="EMBL" id="JACHOV010000010">
    <property type="protein sequence ID" value="MBB4642341.1"/>
    <property type="molecule type" value="Genomic_DNA"/>
</dbReference>
<dbReference type="Proteomes" id="UP000575068">
    <property type="component" value="Unassembled WGS sequence"/>
</dbReference>
<gene>
    <name evidence="2" type="ORF">HNQ99_002666</name>
</gene>
<dbReference type="AlphaFoldDB" id="A0A840HXG1"/>
<dbReference type="Pfam" id="PF13560">
    <property type="entry name" value="HTH_31"/>
    <property type="match status" value="1"/>
</dbReference>
<feature type="domain" description="HTH cro/C1-type" evidence="1">
    <location>
        <begin position="20"/>
        <end position="75"/>
    </location>
</feature>
<proteinExistence type="predicted"/>
<name>A0A840HXG1_9SPHN</name>
<dbReference type="SMART" id="SM00530">
    <property type="entry name" value="HTH_XRE"/>
    <property type="match status" value="1"/>
</dbReference>
<sequence length="82" mass="9177">MHNMLDLHIRMRIIAHMDYIRAIRRKIGLSQAELGAALGLHQTSISRMETGDLPVDARTKLALDALLQRFNAGELGKKDRAA</sequence>
<keyword evidence="3" id="KW-1185">Reference proteome</keyword>
<evidence type="ECO:0000313" key="3">
    <source>
        <dbReference type="Proteomes" id="UP000575068"/>
    </source>
</evidence>
<dbReference type="GO" id="GO:0003677">
    <property type="term" value="F:DNA binding"/>
    <property type="evidence" value="ECO:0007669"/>
    <property type="project" value="InterPro"/>
</dbReference>
<evidence type="ECO:0000259" key="1">
    <source>
        <dbReference type="PROSITE" id="PS50943"/>
    </source>
</evidence>
<dbReference type="InterPro" id="IPR010982">
    <property type="entry name" value="Lambda_DNA-bd_dom_sf"/>
</dbReference>